<dbReference type="VEuPathDB" id="FungiDB:RhiirFUN_008191"/>
<dbReference type="EMBL" id="KI276484">
    <property type="protein sequence ID" value="ESA21384.1"/>
    <property type="molecule type" value="Genomic_DNA"/>
</dbReference>
<protein>
    <submittedName>
        <fullName evidence="1">Uncharacterized protein</fullName>
    </submittedName>
</protein>
<gene>
    <name evidence="1" type="ORF">GLOINDRAFT_17531</name>
</gene>
<evidence type="ECO:0000313" key="1">
    <source>
        <dbReference type="EMBL" id="ESA21384.1"/>
    </source>
</evidence>
<dbReference type="AlphaFoldDB" id="U9ULT0"/>
<dbReference type="HOGENOM" id="CLU_1696415_0_0_1"/>
<accession>U9ULT0</accession>
<reference evidence="1" key="1">
    <citation type="submission" date="2013-07" db="EMBL/GenBank/DDBJ databases">
        <title>The genome of an arbuscular mycorrhizal fungus provides insights into the evolution of the oldest plant symbiosis.</title>
        <authorList>
            <consortium name="DOE Joint Genome Institute"/>
            <person name="Tisserant E."/>
            <person name="Malbreil M."/>
            <person name="Kuo A."/>
            <person name="Kohler A."/>
            <person name="Symeonidi A."/>
            <person name="Balestrini R."/>
            <person name="Charron P."/>
            <person name="Duensing N."/>
            <person name="Frei-dit-Frey N."/>
            <person name="Gianinazzi-Pearson V."/>
            <person name="Gilbert B."/>
            <person name="Handa Y."/>
            <person name="Hijri M."/>
            <person name="Kaul R."/>
            <person name="Kawaguchi M."/>
            <person name="Krajinski F."/>
            <person name="Lammers P."/>
            <person name="Lapierre D."/>
            <person name="Masclaux F.G."/>
            <person name="Murat C."/>
            <person name="Morin E."/>
            <person name="Ndikumana S."/>
            <person name="Pagni M."/>
            <person name="Petitpierre D."/>
            <person name="Requena N."/>
            <person name="Rosikiewicz P."/>
            <person name="Riley R."/>
            <person name="Saito K."/>
            <person name="San Clemente H."/>
            <person name="Shapiro H."/>
            <person name="van Tuinen D."/>
            <person name="Becard G."/>
            <person name="Bonfante P."/>
            <person name="Paszkowski U."/>
            <person name="Shachar-Hill Y."/>
            <person name="Young J.P."/>
            <person name="Sanders I.R."/>
            <person name="Henrissat B."/>
            <person name="Rensing S.A."/>
            <person name="Grigoriev I.V."/>
            <person name="Corradi N."/>
            <person name="Roux C."/>
            <person name="Martin F."/>
        </authorList>
    </citation>
    <scope>NUCLEOTIDE SEQUENCE</scope>
    <source>
        <strain evidence="1">DAOM 197198</strain>
    </source>
</reference>
<sequence>MDGWFIAKKSLDFNDDISEVHLPDERISKITLKKCISRRKGEDILPNDADFHRELAISYRDMGYHLAIFGYSCQFYEYACFFAEENDTNVLHQLHIGEIVTIVTEDDETFAIIRSIFSHQYNNQQFAFVSVDGFEITNRTVLECPVFKLRSTNRQ</sequence>
<proteinExistence type="predicted"/>
<name>U9ULT0_RHIID</name>
<organism evidence="1">
    <name type="scientific">Rhizophagus irregularis (strain DAOM 181602 / DAOM 197198 / MUCL 43194)</name>
    <name type="common">Arbuscular mycorrhizal fungus</name>
    <name type="synonym">Glomus intraradices</name>
    <dbReference type="NCBI Taxonomy" id="747089"/>
    <lineage>
        <taxon>Eukaryota</taxon>
        <taxon>Fungi</taxon>
        <taxon>Fungi incertae sedis</taxon>
        <taxon>Mucoromycota</taxon>
        <taxon>Glomeromycotina</taxon>
        <taxon>Glomeromycetes</taxon>
        <taxon>Glomerales</taxon>
        <taxon>Glomeraceae</taxon>
        <taxon>Rhizophagus</taxon>
    </lineage>
</organism>